<dbReference type="Gene3D" id="3.40.140.10">
    <property type="entry name" value="Cytidine Deaminase, domain 2"/>
    <property type="match status" value="1"/>
</dbReference>
<sequence length="157" mass="16965">MRRSQLEAWMSVAVSECRKGLEQGESPFGAAIFDPGGELVAAQFNVVNTQQDPTAHAEVMAIRAACQTLGVMTLEEHWLVSTGEPCLMCASVAVTAGIRKLAYGADCRFIDAVGFETWGVTSEHIFRDAGIEVEVEGGILKDQCETLLRESQASRSI</sequence>
<dbReference type="EMBL" id="SJPT01000001">
    <property type="protein sequence ID" value="TWU26299.1"/>
    <property type="molecule type" value="Genomic_DNA"/>
</dbReference>
<dbReference type="CDD" id="cd01285">
    <property type="entry name" value="nucleoside_deaminase"/>
    <property type="match status" value="1"/>
</dbReference>
<dbReference type="PANTHER" id="PTHR11079:SF162">
    <property type="entry name" value="RIBOFLAVIN BIOSYNTHESIS PROTEIN PYRD, CHLOROPLASTIC"/>
    <property type="match status" value="1"/>
</dbReference>
<dbReference type="Pfam" id="PF00383">
    <property type="entry name" value="dCMP_cyt_deam_1"/>
    <property type="match status" value="1"/>
</dbReference>
<dbReference type="PANTHER" id="PTHR11079">
    <property type="entry name" value="CYTOSINE DEAMINASE FAMILY MEMBER"/>
    <property type="match status" value="1"/>
</dbReference>
<dbReference type="SUPFAM" id="SSF53927">
    <property type="entry name" value="Cytidine deaminase-like"/>
    <property type="match status" value="1"/>
</dbReference>
<dbReference type="OrthoDB" id="9802676at2"/>
<accession>A0A5C6CU74</accession>
<evidence type="ECO:0000313" key="3">
    <source>
        <dbReference type="Proteomes" id="UP000316304"/>
    </source>
</evidence>
<evidence type="ECO:0000259" key="1">
    <source>
        <dbReference type="PROSITE" id="PS51747"/>
    </source>
</evidence>
<dbReference type="AlphaFoldDB" id="A0A5C6CU74"/>
<dbReference type="InterPro" id="IPR002125">
    <property type="entry name" value="CMP_dCMP_dom"/>
</dbReference>
<dbReference type="RefSeq" id="WP_146592679.1">
    <property type="nucleotide sequence ID" value="NZ_SJPT01000001.1"/>
</dbReference>
<name>A0A5C6CU74_9BACT</name>
<evidence type="ECO:0000313" key="2">
    <source>
        <dbReference type="EMBL" id="TWU26299.1"/>
    </source>
</evidence>
<organism evidence="2 3">
    <name type="scientific">Novipirellula galeiformis</name>
    <dbReference type="NCBI Taxonomy" id="2528004"/>
    <lineage>
        <taxon>Bacteria</taxon>
        <taxon>Pseudomonadati</taxon>
        <taxon>Planctomycetota</taxon>
        <taxon>Planctomycetia</taxon>
        <taxon>Pirellulales</taxon>
        <taxon>Pirellulaceae</taxon>
        <taxon>Novipirellula</taxon>
    </lineage>
</organism>
<keyword evidence="2" id="KW-0378">Hydrolase</keyword>
<proteinExistence type="predicted"/>
<feature type="domain" description="CMP/dCMP-type deaminase" evidence="1">
    <location>
        <begin position="4"/>
        <end position="116"/>
    </location>
</feature>
<comment type="caution">
    <text evidence="2">The sequence shown here is derived from an EMBL/GenBank/DDBJ whole genome shotgun (WGS) entry which is preliminary data.</text>
</comment>
<dbReference type="EC" id="3.5.4.33" evidence="2"/>
<protein>
    <submittedName>
        <fullName evidence="2">tRNA-specific adenosine deaminase</fullName>
        <ecNumber evidence="2">3.5.4.33</ecNumber>
    </submittedName>
</protein>
<dbReference type="Proteomes" id="UP000316304">
    <property type="component" value="Unassembled WGS sequence"/>
</dbReference>
<dbReference type="InterPro" id="IPR016193">
    <property type="entry name" value="Cytidine_deaminase-like"/>
</dbReference>
<gene>
    <name evidence="2" type="primary">tadA_1</name>
    <name evidence="2" type="ORF">Pla52o_01520</name>
</gene>
<dbReference type="GO" id="GO:0052717">
    <property type="term" value="F:tRNA-specific adenosine-34 deaminase activity"/>
    <property type="evidence" value="ECO:0007669"/>
    <property type="project" value="UniProtKB-EC"/>
</dbReference>
<keyword evidence="3" id="KW-1185">Reference proteome</keyword>
<dbReference type="PROSITE" id="PS51747">
    <property type="entry name" value="CYT_DCMP_DEAMINASES_2"/>
    <property type="match status" value="1"/>
</dbReference>
<reference evidence="2 3" key="1">
    <citation type="submission" date="2019-02" db="EMBL/GenBank/DDBJ databases">
        <title>Deep-cultivation of Planctomycetes and their phenomic and genomic characterization uncovers novel biology.</title>
        <authorList>
            <person name="Wiegand S."/>
            <person name="Jogler M."/>
            <person name="Boedeker C."/>
            <person name="Pinto D."/>
            <person name="Vollmers J."/>
            <person name="Rivas-Marin E."/>
            <person name="Kohn T."/>
            <person name="Peeters S.H."/>
            <person name="Heuer A."/>
            <person name="Rast P."/>
            <person name="Oberbeckmann S."/>
            <person name="Bunk B."/>
            <person name="Jeske O."/>
            <person name="Meyerdierks A."/>
            <person name="Storesund J.E."/>
            <person name="Kallscheuer N."/>
            <person name="Luecker S."/>
            <person name="Lage O.M."/>
            <person name="Pohl T."/>
            <person name="Merkel B.J."/>
            <person name="Hornburger P."/>
            <person name="Mueller R.-W."/>
            <person name="Bruemmer F."/>
            <person name="Labrenz M."/>
            <person name="Spormann A.M."/>
            <person name="Op Den Camp H."/>
            <person name="Overmann J."/>
            <person name="Amann R."/>
            <person name="Jetten M.S.M."/>
            <person name="Mascher T."/>
            <person name="Medema M.H."/>
            <person name="Devos D.P."/>
            <person name="Kaster A.-K."/>
            <person name="Ovreas L."/>
            <person name="Rohde M."/>
            <person name="Galperin M.Y."/>
            <person name="Jogler C."/>
        </authorList>
    </citation>
    <scope>NUCLEOTIDE SEQUENCE [LARGE SCALE GENOMIC DNA]</scope>
    <source>
        <strain evidence="2 3">Pla52o</strain>
    </source>
</reference>